<comment type="caution">
    <text evidence="1">The sequence shown here is derived from an EMBL/GenBank/DDBJ whole genome shotgun (WGS) entry which is preliminary data.</text>
</comment>
<dbReference type="EMBL" id="MHOD01000009">
    <property type="protein sequence ID" value="OGZ58370.1"/>
    <property type="molecule type" value="Genomic_DNA"/>
</dbReference>
<reference evidence="1 2" key="1">
    <citation type="journal article" date="2016" name="Nat. Commun.">
        <title>Thousands of microbial genomes shed light on interconnected biogeochemical processes in an aquifer system.</title>
        <authorList>
            <person name="Anantharaman K."/>
            <person name="Brown C.T."/>
            <person name="Hug L.A."/>
            <person name="Sharon I."/>
            <person name="Castelle C.J."/>
            <person name="Probst A.J."/>
            <person name="Thomas B.C."/>
            <person name="Singh A."/>
            <person name="Wilkins M.J."/>
            <person name="Karaoz U."/>
            <person name="Brodie E.L."/>
            <person name="Williams K.H."/>
            <person name="Hubbard S.S."/>
            <person name="Banfield J.F."/>
        </authorList>
    </citation>
    <scope>NUCLEOTIDE SEQUENCE [LARGE SCALE GENOMIC DNA]</scope>
</reference>
<name>A0A1G2H7T2_9BACT</name>
<accession>A0A1G2H7T2</accession>
<protein>
    <submittedName>
        <fullName evidence="1">Uncharacterized protein</fullName>
    </submittedName>
</protein>
<evidence type="ECO:0000313" key="1">
    <source>
        <dbReference type="EMBL" id="OGZ58370.1"/>
    </source>
</evidence>
<evidence type="ECO:0000313" key="2">
    <source>
        <dbReference type="Proteomes" id="UP000177932"/>
    </source>
</evidence>
<sequence>MGLSDFYHSRFPAKQYRTNLKQYVEWLTMQGRFTPAVVDAVRLAEDKLDKKTIVFYIAGALTEADELDKERYAEISEIVSRHNANGRPFFGYAPHIYGTDPKKNPSVTPEEVRDIDYLWASVMAEVHINFLAPIAHGNAIEEGWAEAAHIPTIMCVPEKAKISRLTRGMINIHTILGYADANEIYGKVSSLILEIENWLNENSDFDVMSFFAERAYFKEFSPLCLSCKSCCLFSGISQGEKFYRCVNPKCNQDSLWCVEFTKPQKGVPDCEFPIPVAIRLHSK</sequence>
<gene>
    <name evidence="1" type="ORF">A2827_02235</name>
</gene>
<dbReference type="AlphaFoldDB" id="A0A1G2H7T2"/>
<dbReference type="Proteomes" id="UP000177932">
    <property type="component" value="Unassembled WGS sequence"/>
</dbReference>
<proteinExistence type="predicted"/>
<dbReference type="Gene3D" id="3.40.50.450">
    <property type="match status" value="1"/>
</dbReference>
<organism evidence="1 2">
    <name type="scientific">Candidatus Spechtbacteria bacterium RIFCSPHIGHO2_01_FULL_43_30</name>
    <dbReference type="NCBI Taxonomy" id="1802158"/>
    <lineage>
        <taxon>Bacteria</taxon>
        <taxon>Candidatus Spechtiibacteriota</taxon>
    </lineage>
</organism>